<evidence type="ECO:0000313" key="1">
    <source>
        <dbReference type="EMBL" id="AQP98328.1"/>
    </source>
</evidence>
<dbReference type="EMBL" id="CP019628">
    <property type="protein sequence ID" value="AQP98961.1"/>
    <property type="molecule type" value="Genomic_DNA"/>
</dbReference>
<evidence type="ECO:0000313" key="3">
    <source>
        <dbReference type="Proteomes" id="UP000188243"/>
    </source>
</evidence>
<sequence>MLSKQNQNYLNDVKNRIKKRLGKIKIITTHPIPETYKLVFLSGLPSCIINAKELQGKNTEGSIVQINGSSYKVMKRIFISSTVLELHIDNVLP</sequence>
<reference evidence="1 3" key="1">
    <citation type="submission" date="2017-02" db="EMBL/GenBank/DDBJ databases">
        <title>Complete genome sequence of the cold-active Pseudoalteromonas aliena strain EH1 isolated from Arctic seawater.</title>
        <authorList>
            <person name="Kim E."/>
            <person name="Heo E."/>
            <person name="Kim H."/>
            <person name="Kim D."/>
        </authorList>
    </citation>
    <scope>NUCLEOTIDE SEQUENCE [LARGE SCALE GENOMIC DNA]</scope>
    <source>
        <strain evidence="1 3">EH1</strain>
    </source>
</reference>
<dbReference type="KEGG" id="paln:B0W48_00070"/>
<dbReference type="KEGG" id="paln:B0W48_03595"/>
<dbReference type="RefSeq" id="WP_077535066.1">
    <property type="nucleotide sequence ID" value="NZ_CP019628.1"/>
</dbReference>
<organism evidence="1 3">
    <name type="scientific">Pseudoalteromonas aliena</name>
    <dbReference type="NCBI Taxonomy" id="247523"/>
    <lineage>
        <taxon>Bacteria</taxon>
        <taxon>Pseudomonadati</taxon>
        <taxon>Pseudomonadota</taxon>
        <taxon>Gammaproteobacteria</taxon>
        <taxon>Alteromonadales</taxon>
        <taxon>Pseudoalteromonadaceae</taxon>
        <taxon>Pseudoalteromonas</taxon>
    </lineage>
</organism>
<evidence type="ECO:0000313" key="2">
    <source>
        <dbReference type="EMBL" id="AQP98961.1"/>
    </source>
</evidence>
<protein>
    <submittedName>
        <fullName evidence="1">Uncharacterized protein</fullName>
    </submittedName>
</protein>
<gene>
    <name evidence="1" type="ORF">B0W48_00070</name>
    <name evidence="2" type="ORF">B0W48_03595</name>
</gene>
<accession>A0A1Q2GT80</accession>
<proteinExistence type="predicted"/>
<dbReference type="AlphaFoldDB" id="A0A1Q2GT80"/>
<name>A0A1Q2GT80_9GAMM</name>
<dbReference type="Proteomes" id="UP000188243">
    <property type="component" value="Chromosome"/>
</dbReference>
<dbReference type="EMBL" id="CP019628">
    <property type="protein sequence ID" value="AQP98328.1"/>
    <property type="molecule type" value="Genomic_DNA"/>
</dbReference>